<proteinExistence type="predicted"/>
<dbReference type="SUPFAM" id="SSF55257">
    <property type="entry name" value="RBP11-like subunits of RNA polymerase"/>
    <property type="match status" value="1"/>
</dbReference>
<name>A0A1B0PU33_9ROSI</name>
<dbReference type="Gene3D" id="2.170.120.12">
    <property type="entry name" value="DNA-directed RNA polymerase, insert domain"/>
    <property type="match status" value="1"/>
</dbReference>
<protein>
    <submittedName>
        <fullName evidence="3">RNA polymerase alpha subunit</fullName>
    </submittedName>
</protein>
<dbReference type="GO" id="GO:0006351">
    <property type="term" value="P:DNA-templated transcription"/>
    <property type="evidence" value="ECO:0007669"/>
    <property type="project" value="InterPro"/>
</dbReference>
<dbReference type="AlphaFoldDB" id="A0A1B0PU33"/>
<dbReference type="GeneID" id="29077360"/>
<dbReference type="Gene3D" id="3.30.1360.10">
    <property type="entry name" value="RNA polymerase, RBP11-like subunit"/>
    <property type="match status" value="1"/>
</dbReference>
<organism evidence="3">
    <name type="scientific">Pelargonium tetragonum</name>
    <dbReference type="NCBI Taxonomy" id="122197"/>
    <lineage>
        <taxon>Eukaryota</taxon>
        <taxon>Viridiplantae</taxon>
        <taxon>Streptophyta</taxon>
        <taxon>Embryophyta</taxon>
        <taxon>Tracheophyta</taxon>
        <taxon>Spermatophyta</taxon>
        <taxon>Magnoliopsida</taxon>
        <taxon>eudicotyledons</taxon>
        <taxon>Gunneridae</taxon>
        <taxon>Pentapetalae</taxon>
        <taxon>rosids</taxon>
        <taxon>malvids</taxon>
        <taxon>Geraniales</taxon>
        <taxon>Geraniaceae</taxon>
        <taxon>Pelargonium</taxon>
    </lineage>
</organism>
<dbReference type="InterPro" id="IPR036643">
    <property type="entry name" value="RNApol_insert_sf"/>
</dbReference>
<dbReference type="SUPFAM" id="SSF56553">
    <property type="entry name" value="Insert subdomain of RNA polymerase alpha subunit"/>
    <property type="match status" value="1"/>
</dbReference>
<keyword evidence="2" id="KW-0804">Transcription</keyword>
<evidence type="ECO:0000313" key="3">
    <source>
        <dbReference type="EMBL" id="AJB99949.1"/>
    </source>
</evidence>
<dbReference type="RefSeq" id="YP_009300078.1">
    <property type="nucleotide sequence ID" value="NC_031205.1"/>
</dbReference>
<evidence type="ECO:0000256" key="2">
    <source>
        <dbReference type="ARBA" id="ARBA00023163"/>
    </source>
</evidence>
<sequence length="304" mass="34547">MMSQFKVLDGIQVKNAQQYGRFGLSPLKNGEAKLLSLVLRQALLTSLVCACFTSAKIKNEPRSFYFRSLMVGIKEPIPKILSNLSGIKLKGKFDDFQIPFTTRAFIDRIGPLTVTARDIQLPFGLTVVDETQHIATLTQAIPFFVELRIEINSANSKPETGVPNEEGEEWHLLDAIFTPIRQFESSIQSYEYEGQTVEHLFLEIYTDSTITPYEALVQASRKMVSLLTFFLQPEKESKSRQGTSKDDQPAFSLRLKKHIEISREREESNTRDILSLFSRWSGEKVEEPDTRDILSGEEVEETEG</sequence>
<dbReference type="GO" id="GO:0000428">
    <property type="term" value="C:DNA-directed RNA polymerase complex"/>
    <property type="evidence" value="ECO:0007669"/>
    <property type="project" value="UniProtKB-KW"/>
</dbReference>
<dbReference type="EMBL" id="KM527899">
    <property type="protein sequence ID" value="AJB99993.1"/>
    <property type="molecule type" value="Genomic_DNA"/>
</dbReference>
<dbReference type="GeneID" id="29077414"/>
<geneLocation type="chloroplast" evidence="3"/>
<accession>A0A1B0PU33</accession>
<evidence type="ECO:0000256" key="1">
    <source>
        <dbReference type="ARBA" id="ARBA00022478"/>
    </source>
</evidence>
<reference evidence="3" key="1">
    <citation type="submission" date="2014-09" db="EMBL/GenBank/DDBJ databases">
        <title>Plastid Genome Evolution in Pelargonium (Geraniaceae).</title>
        <authorList>
            <person name="Weng M.-L."/>
            <person name="Jansen R.K."/>
        </authorList>
    </citation>
    <scope>NUCLEOTIDE SEQUENCE</scope>
</reference>
<gene>
    <name evidence="3" type="primary">rpoA</name>
</gene>
<keyword evidence="1" id="KW-0240">DNA-directed RNA polymerase</keyword>
<dbReference type="GO" id="GO:0046983">
    <property type="term" value="F:protein dimerization activity"/>
    <property type="evidence" value="ECO:0007669"/>
    <property type="project" value="InterPro"/>
</dbReference>
<keyword evidence="3" id="KW-0934">Plastid</keyword>
<dbReference type="RefSeq" id="YP_009300036.1">
    <property type="nucleotide sequence ID" value="NC_031205.1"/>
</dbReference>
<dbReference type="InterPro" id="IPR036603">
    <property type="entry name" value="RBP11-like"/>
</dbReference>
<keyword evidence="3" id="KW-0150">Chloroplast</keyword>
<dbReference type="EMBL" id="KM527899">
    <property type="protein sequence ID" value="AJB99949.1"/>
    <property type="molecule type" value="Genomic_DNA"/>
</dbReference>